<dbReference type="InterPro" id="IPR033753">
    <property type="entry name" value="GCV_H/Fam206"/>
</dbReference>
<evidence type="ECO:0000313" key="5">
    <source>
        <dbReference type="EMBL" id="MBP1855915.1"/>
    </source>
</evidence>
<dbReference type="Gene3D" id="2.40.50.100">
    <property type="match status" value="1"/>
</dbReference>
<evidence type="ECO:0000256" key="2">
    <source>
        <dbReference type="ARBA" id="ARBA00022823"/>
    </source>
</evidence>
<proteinExistence type="inferred from homology"/>
<dbReference type="InterPro" id="IPR011053">
    <property type="entry name" value="Single_hybrid_motif"/>
</dbReference>
<evidence type="ECO:0000259" key="4">
    <source>
        <dbReference type="PROSITE" id="PS50968"/>
    </source>
</evidence>
<dbReference type="InterPro" id="IPR000089">
    <property type="entry name" value="Biotin_lipoyl"/>
</dbReference>
<organism evidence="5 6">
    <name type="scientific">Metaclostridioides mangenotii</name>
    <dbReference type="NCBI Taxonomy" id="1540"/>
    <lineage>
        <taxon>Bacteria</taxon>
        <taxon>Bacillati</taxon>
        <taxon>Bacillota</taxon>
        <taxon>Clostridia</taxon>
        <taxon>Peptostreptococcales</taxon>
        <taxon>Peptostreptococcaceae</taxon>
        <taxon>Metaclostridioides</taxon>
    </lineage>
</organism>
<comment type="caution">
    <text evidence="5">The sequence shown here is derived from an EMBL/GenBank/DDBJ whole genome shotgun (WGS) entry which is preliminary data.</text>
</comment>
<dbReference type="Pfam" id="PF01597">
    <property type="entry name" value="GCV_H"/>
    <property type="match status" value="1"/>
</dbReference>
<keyword evidence="6" id="KW-1185">Reference proteome</keyword>
<evidence type="ECO:0000256" key="1">
    <source>
        <dbReference type="ARBA" id="ARBA00009249"/>
    </source>
</evidence>
<dbReference type="PROSITE" id="PS00189">
    <property type="entry name" value="LIPOYL"/>
    <property type="match status" value="1"/>
</dbReference>
<keyword evidence="2 3" id="KW-0450">Lipoyl</keyword>
<dbReference type="PROSITE" id="PS50968">
    <property type="entry name" value="BIOTINYL_LIPOYL"/>
    <property type="match status" value="1"/>
</dbReference>
<feature type="modified residue" description="N6-lipoyllysine" evidence="3">
    <location>
        <position position="64"/>
    </location>
</feature>
<accession>A0ABS4ED94</accession>
<evidence type="ECO:0000256" key="3">
    <source>
        <dbReference type="HAMAP-Rule" id="MF_00272"/>
    </source>
</evidence>
<dbReference type="PANTHER" id="PTHR11715">
    <property type="entry name" value="GLYCINE CLEAVAGE SYSTEM H PROTEIN"/>
    <property type="match status" value="1"/>
</dbReference>
<dbReference type="InterPro" id="IPR003016">
    <property type="entry name" value="2-oxoA_DH_lipoyl-BS"/>
</dbReference>
<protein>
    <recommendedName>
        <fullName evidence="3">Glycine cleavage system H protein</fullName>
    </recommendedName>
</protein>
<dbReference type="CDD" id="cd06848">
    <property type="entry name" value="GCS_H"/>
    <property type="match status" value="1"/>
</dbReference>
<dbReference type="PANTHER" id="PTHR11715:SF3">
    <property type="entry name" value="GLYCINE CLEAVAGE SYSTEM H PROTEIN-RELATED"/>
    <property type="match status" value="1"/>
</dbReference>
<dbReference type="SUPFAM" id="SSF51230">
    <property type="entry name" value="Single hybrid motif"/>
    <property type="match status" value="1"/>
</dbReference>
<comment type="function">
    <text evidence="3">The glycine cleavage system catalyzes the degradation of glycine. The H protein shuttles the methylamine group of glycine from the P protein to the T protein.</text>
</comment>
<dbReference type="Proteomes" id="UP000767291">
    <property type="component" value="Unassembled WGS sequence"/>
</dbReference>
<dbReference type="HAMAP" id="MF_00272">
    <property type="entry name" value="GcvH"/>
    <property type="match status" value="1"/>
</dbReference>
<comment type="cofactor">
    <cofactor evidence="3">
        <name>(R)-lipoate</name>
        <dbReference type="ChEBI" id="CHEBI:83088"/>
    </cofactor>
    <text evidence="3">Binds 1 lipoyl cofactor covalently.</text>
</comment>
<comment type="subunit">
    <text evidence="3">The glycine cleavage system is composed of four proteins: P, T, L and H.</text>
</comment>
<dbReference type="InterPro" id="IPR017453">
    <property type="entry name" value="GCV_H_sub"/>
</dbReference>
<dbReference type="RefSeq" id="WP_209457301.1">
    <property type="nucleotide sequence ID" value="NZ_BAAACS010000019.1"/>
</dbReference>
<feature type="domain" description="Lipoyl-binding" evidence="4">
    <location>
        <begin position="23"/>
        <end position="104"/>
    </location>
</feature>
<gene>
    <name evidence="3" type="primary">gcvH</name>
    <name evidence="5" type="ORF">J2Z43_002316</name>
</gene>
<name>A0ABS4ED94_9FIRM</name>
<evidence type="ECO:0000313" key="6">
    <source>
        <dbReference type="Proteomes" id="UP000767291"/>
    </source>
</evidence>
<sequence length="126" mass="13911">MKLLQDLKYSSDHEWVKVIDSETVYIGITDFAQDQLGEVLFVEMPEVGDEISIGEDFGVVESSKVASDLIAPINGEVIELNDALEDEPGSINEDPYESWIIKVKVSDAGELEELLSAADYEATLED</sequence>
<comment type="similarity">
    <text evidence="1 3">Belongs to the GcvH family.</text>
</comment>
<dbReference type="InterPro" id="IPR002930">
    <property type="entry name" value="GCV_H"/>
</dbReference>
<reference evidence="5 6" key="1">
    <citation type="submission" date="2021-03" db="EMBL/GenBank/DDBJ databases">
        <title>Genomic Encyclopedia of Type Strains, Phase IV (KMG-IV): sequencing the most valuable type-strain genomes for metagenomic binning, comparative biology and taxonomic classification.</title>
        <authorList>
            <person name="Goeker M."/>
        </authorList>
    </citation>
    <scope>NUCLEOTIDE SEQUENCE [LARGE SCALE GENOMIC DNA]</scope>
    <source>
        <strain evidence="5 6">DSM 1289</strain>
    </source>
</reference>
<dbReference type="NCBIfam" id="TIGR00527">
    <property type="entry name" value="gcvH"/>
    <property type="match status" value="1"/>
</dbReference>
<dbReference type="EMBL" id="JAGGJX010000005">
    <property type="protein sequence ID" value="MBP1855915.1"/>
    <property type="molecule type" value="Genomic_DNA"/>
</dbReference>
<dbReference type="NCBIfam" id="NF002270">
    <property type="entry name" value="PRK01202.1"/>
    <property type="match status" value="1"/>
</dbReference>